<dbReference type="Proteomes" id="UP000298061">
    <property type="component" value="Unassembled WGS sequence"/>
</dbReference>
<protein>
    <submittedName>
        <fullName evidence="1">Uncharacterized protein</fullName>
    </submittedName>
</protein>
<reference evidence="1 2" key="1">
    <citation type="submission" date="2019-02" db="EMBL/GenBank/DDBJ databases">
        <title>Genome sequencing of the rare red list fungi Hericium alpestre (H. flagellum).</title>
        <authorList>
            <person name="Buettner E."/>
            <person name="Kellner H."/>
        </authorList>
    </citation>
    <scope>NUCLEOTIDE SEQUENCE [LARGE SCALE GENOMIC DNA]</scope>
    <source>
        <strain evidence="1 2">DSM 108284</strain>
    </source>
</reference>
<keyword evidence="2" id="KW-1185">Reference proteome</keyword>
<sequence>MSHSLIQFLDKSDCQTHALKICEDAAQQLPRHLQLKHMSDIKFLRANYVSHKAPDGTAKVVLRNSDPEAELEEAVWEMQGVLLDYDLPPVLHRNRLPGKPIWAKQSVHLLGFSSSIFERATTGIAAIHHLIDSVYSVNSLRPWVPDQTEDHPSFTFSNRYVTALSQSQGHSPVPFGDVIDPQGILLQATSNVGAHLEDNKVEYYEKQSDTLYDLLFFISSMSL</sequence>
<evidence type="ECO:0000313" key="2">
    <source>
        <dbReference type="Proteomes" id="UP000298061"/>
    </source>
</evidence>
<comment type="caution">
    <text evidence="1">The sequence shown here is derived from an EMBL/GenBank/DDBJ whole genome shotgun (WGS) entry which is preliminary data.</text>
</comment>
<proteinExistence type="predicted"/>
<dbReference type="OrthoDB" id="3269456at2759"/>
<accession>A0A4Z0AA70</accession>
<dbReference type="AlphaFoldDB" id="A0A4Z0AA70"/>
<organism evidence="1 2">
    <name type="scientific">Hericium alpestre</name>
    <dbReference type="NCBI Taxonomy" id="135208"/>
    <lineage>
        <taxon>Eukaryota</taxon>
        <taxon>Fungi</taxon>
        <taxon>Dikarya</taxon>
        <taxon>Basidiomycota</taxon>
        <taxon>Agaricomycotina</taxon>
        <taxon>Agaricomycetes</taxon>
        <taxon>Russulales</taxon>
        <taxon>Hericiaceae</taxon>
        <taxon>Hericium</taxon>
    </lineage>
</organism>
<gene>
    <name evidence="1" type="ORF">EWM64_g807</name>
</gene>
<name>A0A4Z0AA70_9AGAM</name>
<evidence type="ECO:0000313" key="1">
    <source>
        <dbReference type="EMBL" id="TFY83201.1"/>
    </source>
</evidence>
<dbReference type="EMBL" id="SFCI01000045">
    <property type="protein sequence ID" value="TFY83201.1"/>
    <property type="molecule type" value="Genomic_DNA"/>
</dbReference>